<dbReference type="RefSeq" id="WP_304536897.1">
    <property type="nucleotide sequence ID" value="NZ_JAUQOM010000008.1"/>
</dbReference>
<dbReference type="Pfam" id="PF01636">
    <property type="entry name" value="APH"/>
    <property type="match status" value="1"/>
</dbReference>
<reference evidence="2" key="1">
    <citation type="submission" date="2023-07" db="EMBL/GenBank/DDBJ databases">
        <title>Bacterial whole genome sequence for Sphingobium sp. HBC34.</title>
        <authorList>
            <person name="Le V."/>
            <person name="Ko S.-R."/>
            <person name="Ahn C.-Y."/>
            <person name="Oh H.-M."/>
        </authorList>
    </citation>
    <scope>NUCLEOTIDE SEQUENCE</scope>
    <source>
        <strain evidence="2">HBC34</strain>
    </source>
</reference>
<dbReference type="Gene3D" id="3.90.1200.10">
    <property type="match status" value="1"/>
</dbReference>
<proteinExistence type="predicted"/>
<dbReference type="SUPFAM" id="SSF56112">
    <property type="entry name" value="Protein kinase-like (PK-like)"/>
    <property type="match status" value="1"/>
</dbReference>
<dbReference type="PANTHER" id="PTHR47829:SF3">
    <property type="entry name" value="AMINOGLYCOSIDE PHOSPHOTRANSFERASE DOMAIN-CONTAINING PROTEIN"/>
    <property type="match status" value="1"/>
</dbReference>
<dbReference type="Gene3D" id="3.30.200.20">
    <property type="entry name" value="Phosphorylase Kinase, domain 1"/>
    <property type="match status" value="1"/>
</dbReference>
<dbReference type="InterPro" id="IPR041726">
    <property type="entry name" value="ACAD10_11_N"/>
</dbReference>
<dbReference type="InterPro" id="IPR052898">
    <property type="entry name" value="ACAD10-like"/>
</dbReference>
<dbReference type="InterPro" id="IPR002575">
    <property type="entry name" value="Aminoglycoside_PTrfase"/>
</dbReference>
<keyword evidence="3" id="KW-1185">Reference proteome</keyword>
<accession>A0ABT8ZSQ3</accession>
<comment type="caution">
    <text evidence="2">The sequence shown here is derived from an EMBL/GenBank/DDBJ whole genome shotgun (WGS) entry which is preliminary data.</text>
</comment>
<organism evidence="2 3">
    <name type="scientific">Sphingobium cyanobacteriorum</name>
    <dbReference type="NCBI Taxonomy" id="3063954"/>
    <lineage>
        <taxon>Bacteria</taxon>
        <taxon>Pseudomonadati</taxon>
        <taxon>Pseudomonadota</taxon>
        <taxon>Alphaproteobacteria</taxon>
        <taxon>Sphingomonadales</taxon>
        <taxon>Sphingomonadaceae</taxon>
        <taxon>Sphingobium</taxon>
    </lineage>
</organism>
<dbReference type="InterPro" id="IPR011009">
    <property type="entry name" value="Kinase-like_dom_sf"/>
</dbReference>
<dbReference type="Proteomes" id="UP001176471">
    <property type="component" value="Unassembled WGS sequence"/>
</dbReference>
<dbReference type="PANTHER" id="PTHR47829">
    <property type="entry name" value="HYDROLASE, PUTATIVE (AFU_ORTHOLOGUE AFUA_1G12880)-RELATED"/>
    <property type="match status" value="1"/>
</dbReference>
<evidence type="ECO:0000313" key="3">
    <source>
        <dbReference type="Proteomes" id="UP001176471"/>
    </source>
</evidence>
<evidence type="ECO:0000313" key="2">
    <source>
        <dbReference type="EMBL" id="MDO7836486.1"/>
    </source>
</evidence>
<evidence type="ECO:0000259" key="1">
    <source>
        <dbReference type="Pfam" id="PF01636"/>
    </source>
</evidence>
<protein>
    <submittedName>
        <fullName evidence="2">Phosphotransferase</fullName>
    </submittedName>
</protein>
<dbReference type="CDD" id="cd05154">
    <property type="entry name" value="ACAD10_11_N-like"/>
    <property type="match status" value="1"/>
</dbReference>
<sequence length="351" mass="39552">MMDLDEAMADVMPAHRFDPAPLEAYLRRHIAGFGRNMRVSQIQGGVSNPTLLLSAEGKDGLQRYVVRKKPPGALLPSAHRIDREYRVMTALAAQGVPVPHMRLYCDDASVVGTEFFLMDYLEGRVFRDARLPGQLPQERSAIYDSLNETLAQLHSVDPEAAGLGDYGPKGNYFERQIARWTKQYRAAETEHLPAMEELIRRLPEAVPPDDQVGIAHGDYRLENVMFHPTEPRVIAILDWELSTLGHPMADLAYNCFMWHSHDATWGTFDGIDFATSGIPTEDDYVAAYCRRTGRDSISHWNFYMAFGIFRLASIGQGVYKRALLGNMAMDRQMENGTATIAQQALDIFQRV</sequence>
<name>A0ABT8ZSQ3_9SPHN</name>
<gene>
    <name evidence="2" type="ORF">Q4610_15670</name>
</gene>
<feature type="domain" description="Aminoglycoside phosphotransferase" evidence="1">
    <location>
        <begin position="39"/>
        <end position="260"/>
    </location>
</feature>
<dbReference type="EMBL" id="JAUQOM010000008">
    <property type="protein sequence ID" value="MDO7836486.1"/>
    <property type="molecule type" value="Genomic_DNA"/>
</dbReference>